<evidence type="ECO:0000313" key="1">
    <source>
        <dbReference type="EMBL" id="JAD87752.1"/>
    </source>
</evidence>
<sequence length="81" mass="9303">MGSMKNDYCGLSEHLFNPHGSYMEQIVSYTGCRLTGIMNSSLNQYFCELNSTCDVYGRTNSMYTLQVISQLRCRLYTFPSM</sequence>
<reference evidence="1" key="1">
    <citation type="submission" date="2014-09" db="EMBL/GenBank/DDBJ databases">
        <authorList>
            <person name="Magalhaes I.L.F."/>
            <person name="Oliveira U."/>
            <person name="Santos F.R."/>
            <person name="Vidigal T.H.D.A."/>
            <person name="Brescovit A.D."/>
            <person name="Santos A.J."/>
        </authorList>
    </citation>
    <scope>NUCLEOTIDE SEQUENCE</scope>
    <source>
        <tissue evidence="1">Shoot tissue taken approximately 20 cm above the soil surface</tissue>
    </source>
</reference>
<dbReference type="AlphaFoldDB" id="A0A0A9DVE5"/>
<protein>
    <submittedName>
        <fullName evidence="1">Uncharacterized protein</fullName>
    </submittedName>
</protein>
<reference evidence="1" key="2">
    <citation type="journal article" date="2015" name="Data Brief">
        <title>Shoot transcriptome of the giant reed, Arundo donax.</title>
        <authorList>
            <person name="Barrero R.A."/>
            <person name="Guerrero F.D."/>
            <person name="Moolhuijzen P."/>
            <person name="Goolsby J.A."/>
            <person name="Tidwell J."/>
            <person name="Bellgard S.E."/>
            <person name="Bellgard M.I."/>
        </authorList>
    </citation>
    <scope>NUCLEOTIDE SEQUENCE</scope>
    <source>
        <tissue evidence="1">Shoot tissue taken approximately 20 cm above the soil surface</tissue>
    </source>
</reference>
<organism evidence="1">
    <name type="scientific">Arundo donax</name>
    <name type="common">Giant reed</name>
    <name type="synonym">Donax arundinaceus</name>
    <dbReference type="NCBI Taxonomy" id="35708"/>
    <lineage>
        <taxon>Eukaryota</taxon>
        <taxon>Viridiplantae</taxon>
        <taxon>Streptophyta</taxon>
        <taxon>Embryophyta</taxon>
        <taxon>Tracheophyta</taxon>
        <taxon>Spermatophyta</taxon>
        <taxon>Magnoliopsida</taxon>
        <taxon>Liliopsida</taxon>
        <taxon>Poales</taxon>
        <taxon>Poaceae</taxon>
        <taxon>PACMAD clade</taxon>
        <taxon>Arundinoideae</taxon>
        <taxon>Arundineae</taxon>
        <taxon>Arundo</taxon>
    </lineage>
</organism>
<dbReference type="EMBL" id="GBRH01210143">
    <property type="protein sequence ID" value="JAD87752.1"/>
    <property type="molecule type" value="Transcribed_RNA"/>
</dbReference>
<proteinExistence type="predicted"/>
<accession>A0A0A9DVE5</accession>
<name>A0A0A9DVE5_ARUDO</name>